<proteinExistence type="predicted"/>
<gene>
    <name evidence="2" type="ORF">V1477_010897</name>
</gene>
<dbReference type="EMBL" id="JAYRBN010000061">
    <property type="protein sequence ID" value="KAL2739508.1"/>
    <property type="molecule type" value="Genomic_DNA"/>
</dbReference>
<name>A0ABD2C388_VESMC</name>
<accession>A0ABD2C388</accession>
<organism evidence="2 3">
    <name type="scientific">Vespula maculifrons</name>
    <name type="common">Eastern yellow jacket</name>
    <name type="synonym">Wasp</name>
    <dbReference type="NCBI Taxonomy" id="7453"/>
    <lineage>
        <taxon>Eukaryota</taxon>
        <taxon>Metazoa</taxon>
        <taxon>Ecdysozoa</taxon>
        <taxon>Arthropoda</taxon>
        <taxon>Hexapoda</taxon>
        <taxon>Insecta</taxon>
        <taxon>Pterygota</taxon>
        <taxon>Neoptera</taxon>
        <taxon>Endopterygota</taxon>
        <taxon>Hymenoptera</taxon>
        <taxon>Apocrita</taxon>
        <taxon>Aculeata</taxon>
        <taxon>Vespoidea</taxon>
        <taxon>Vespidae</taxon>
        <taxon>Vespinae</taxon>
        <taxon>Vespula</taxon>
    </lineage>
</organism>
<feature type="compositionally biased region" description="Basic and acidic residues" evidence="1">
    <location>
        <begin position="38"/>
        <end position="51"/>
    </location>
</feature>
<comment type="caution">
    <text evidence="2">The sequence shown here is derived from an EMBL/GenBank/DDBJ whole genome shotgun (WGS) entry which is preliminary data.</text>
</comment>
<dbReference type="AlphaFoldDB" id="A0ABD2C388"/>
<keyword evidence="3" id="KW-1185">Reference proteome</keyword>
<evidence type="ECO:0000313" key="2">
    <source>
        <dbReference type="EMBL" id="KAL2739508.1"/>
    </source>
</evidence>
<dbReference type="Proteomes" id="UP001607303">
    <property type="component" value="Unassembled WGS sequence"/>
</dbReference>
<evidence type="ECO:0000256" key="1">
    <source>
        <dbReference type="SAM" id="MobiDB-lite"/>
    </source>
</evidence>
<evidence type="ECO:0000313" key="3">
    <source>
        <dbReference type="Proteomes" id="UP001607303"/>
    </source>
</evidence>
<reference evidence="2 3" key="1">
    <citation type="journal article" date="2024" name="Ann. Entomol. Soc. Am.">
        <title>Genomic analyses of the southern and eastern yellowjacket wasps (Hymenoptera: Vespidae) reveal evolutionary signatures of social life.</title>
        <authorList>
            <person name="Catto M.A."/>
            <person name="Caine P.B."/>
            <person name="Orr S.E."/>
            <person name="Hunt B.G."/>
            <person name="Goodisman M.A.D."/>
        </authorList>
    </citation>
    <scope>NUCLEOTIDE SEQUENCE [LARGE SCALE GENOMIC DNA]</scope>
    <source>
        <strain evidence="2">232</strain>
        <tissue evidence="2">Head and thorax</tissue>
    </source>
</reference>
<protein>
    <submittedName>
        <fullName evidence="2">Uncharacterized protein</fullName>
    </submittedName>
</protein>
<sequence length="92" mass="11272">MFWTLVDYTVIILVLRWKSREELFRTGIRRVNVLRKKEKGEKGKMRKEREEKRKKKKEERLPTVEKPAYRVTWMLATLRTPHVGSREQARNF</sequence>
<feature type="region of interest" description="Disordered" evidence="1">
    <location>
        <begin position="35"/>
        <end position="62"/>
    </location>
</feature>